<gene>
    <name evidence="4" type="ORF">Selli2_16700</name>
</gene>
<dbReference type="PANTHER" id="PTHR30487:SF0">
    <property type="entry name" value="PREPILIN LEADER PEPTIDASE_N-METHYLTRANSFERASE-RELATED"/>
    <property type="match status" value="1"/>
</dbReference>
<evidence type="ECO:0000259" key="3">
    <source>
        <dbReference type="Pfam" id="PF01478"/>
    </source>
</evidence>
<dbReference type="GO" id="GO:0005886">
    <property type="term" value="C:plasma membrane"/>
    <property type="evidence" value="ECO:0007669"/>
    <property type="project" value="TreeGrafter"/>
</dbReference>
<protein>
    <submittedName>
        <fullName evidence="4">Peptidase A24</fullName>
    </submittedName>
</protein>
<evidence type="ECO:0000313" key="5">
    <source>
        <dbReference type="Proteomes" id="UP001145094"/>
    </source>
</evidence>
<dbReference type="InterPro" id="IPR050882">
    <property type="entry name" value="Prepilin_peptidase/N-MTase"/>
</dbReference>
<dbReference type="EMBL" id="BSCH01000009">
    <property type="protein sequence ID" value="GLG90243.1"/>
    <property type="molecule type" value="Genomic_DNA"/>
</dbReference>
<reference evidence="4" key="3">
    <citation type="journal article" date="2023" name="Int. J. Syst. Evol. Microbiol.">
        <title>Sellimonas catena sp. nov., isolated from human faeces.</title>
        <authorList>
            <person name="Hisatomi A."/>
            <person name="Ohkuma M."/>
            <person name="Sakamoto M."/>
        </authorList>
    </citation>
    <scope>NUCLEOTIDE SEQUENCE</scope>
    <source>
        <strain evidence="4">18CBH55</strain>
    </source>
</reference>
<dbReference type="GO" id="GO:0004190">
    <property type="term" value="F:aspartic-type endopeptidase activity"/>
    <property type="evidence" value="ECO:0007669"/>
    <property type="project" value="InterPro"/>
</dbReference>
<dbReference type="PANTHER" id="PTHR30487">
    <property type="entry name" value="TYPE 4 PREPILIN-LIKE PROTEINS LEADER PEPTIDE-PROCESSING ENZYME"/>
    <property type="match status" value="1"/>
</dbReference>
<dbReference type="Gene3D" id="1.20.120.1220">
    <property type="match status" value="1"/>
</dbReference>
<name>A0A9W6CA35_9FIRM</name>
<accession>A0A9W6CA35</accession>
<proteinExistence type="inferred from homology"/>
<dbReference type="GO" id="GO:0006465">
    <property type="term" value="P:signal peptide processing"/>
    <property type="evidence" value="ECO:0007669"/>
    <property type="project" value="TreeGrafter"/>
</dbReference>
<feature type="transmembrane region" description="Helical" evidence="2">
    <location>
        <begin position="29"/>
        <end position="47"/>
    </location>
</feature>
<sequence>MNIVCELLFLTVLFGAAVSDWNEKRIPDRYPALLLITGLLAVFTDTWQQLSLLQAVSGAVSSAFPLFLSALLVKGAFGGGDIKLMAAAGFCLGTSRGILGLFLGLLAGGIYGLAMTAVKKRKKKETIPLGPFLALGLAAASMLP</sequence>
<dbReference type="RefSeq" id="WP_118636940.1">
    <property type="nucleotide sequence ID" value="NZ_BSCH01000009.1"/>
</dbReference>
<keyword evidence="2" id="KW-1133">Transmembrane helix</keyword>
<dbReference type="AlphaFoldDB" id="A0A9W6CA35"/>
<reference evidence="4" key="1">
    <citation type="submission" date="2022-11" db="EMBL/GenBank/DDBJ databases">
        <title>Draft genome sequence of Sellimonas catena strain 18CBH55.</title>
        <authorList>
            <person name="Atsushi H."/>
            <person name="Moriya O."/>
            <person name="Mitsuo S."/>
        </authorList>
    </citation>
    <scope>NUCLEOTIDE SEQUENCE</scope>
    <source>
        <strain evidence="4">18CBH55</strain>
    </source>
</reference>
<feature type="transmembrane region" description="Helical" evidence="2">
    <location>
        <begin position="97"/>
        <end position="114"/>
    </location>
</feature>
<comment type="similarity">
    <text evidence="1">Belongs to the peptidase A24 family.</text>
</comment>
<keyword evidence="2" id="KW-0812">Transmembrane</keyword>
<dbReference type="Pfam" id="PF01478">
    <property type="entry name" value="Peptidase_A24"/>
    <property type="match status" value="1"/>
</dbReference>
<evidence type="ECO:0000256" key="2">
    <source>
        <dbReference type="SAM" id="Phobius"/>
    </source>
</evidence>
<feature type="domain" description="Prepilin type IV endopeptidase peptidase" evidence="3">
    <location>
        <begin position="7"/>
        <end position="113"/>
    </location>
</feature>
<evidence type="ECO:0000256" key="1">
    <source>
        <dbReference type="ARBA" id="ARBA00005801"/>
    </source>
</evidence>
<dbReference type="Proteomes" id="UP001145094">
    <property type="component" value="Unassembled WGS sequence"/>
</dbReference>
<organism evidence="4 5">
    <name type="scientific">Sellimonas catena</name>
    <dbReference type="NCBI Taxonomy" id="2994035"/>
    <lineage>
        <taxon>Bacteria</taxon>
        <taxon>Bacillati</taxon>
        <taxon>Bacillota</taxon>
        <taxon>Clostridia</taxon>
        <taxon>Lachnospirales</taxon>
        <taxon>Lachnospiraceae</taxon>
        <taxon>Sellimonas</taxon>
    </lineage>
</organism>
<evidence type="ECO:0000313" key="4">
    <source>
        <dbReference type="EMBL" id="GLG90243.1"/>
    </source>
</evidence>
<feature type="transmembrane region" description="Helical" evidence="2">
    <location>
        <begin position="59"/>
        <end position="77"/>
    </location>
</feature>
<keyword evidence="2" id="KW-0472">Membrane</keyword>
<reference evidence="4" key="2">
    <citation type="submission" date="2022-11" db="EMBL/GenBank/DDBJ databases">
        <title>Draft genome sequence of Sellimonas catena strain 18CBH55.</title>
        <authorList>
            <person name="Hisatomi A."/>
            <person name="Ohkuma M."/>
            <person name="Sakamoto M."/>
        </authorList>
    </citation>
    <scope>NUCLEOTIDE SEQUENCE</scope>
    <source>
        <strain evidence="4">18CBH55</strain>
    </source>
</reference>
<dbReference type="InterPro" id="IPR000045">
    <property type="entry name" value="Prepilin_IV_endopep_pep"/>
</dbReference>
<comment type="caution">
    <text evidence="4">The sequence shown here is derived from an EMBL/GenBank/DDBJ whole genome shotgun (WGS) entry which is preliminary data.</text>
</comment>